<feature type="domain" description="Glyoxalase-like" evidence="1">
    <location>
        <begin position="6"/>
        <end position="107"/>
    </location>
</feature>
<dbReference type="EMBL" id="FOLB01000011">
    <property type="protein sequence ID" value="SFC76748.1"/>
    <property type="molecule type" value="Genomic_DNA"/>
</dbReference>
<dbReference type="InterPro" id="IPR041581">
    <property type="entry name" value="Glyoxalase_6"/>
</dbReference>
<dbReference type="RefSeq" id="WP_139230119.1">
    <property type="nucleotide sequence ID" value="NZ_FOLB01000011.1"/>
</dbReference>
<feature type="domain" description="Glyoxalase-like" evidence="1">
    <location>
        <begin position="130"/>
        <end position="235"/>
    </location>
</feature>
<keyword evidence="3" id="KW-1185">Reference proteome</keyword>
<dbReference type="PANTHER" id="PTHR35908:SF1">
    <property type="entry name" value="CONSERVED PROTEIN"/>
    <property type="match status" value="1"/>
</dbReference>
<evidence type="ECO:0000313" key="2">
    <source>
        <dbReference type="EMBL" id="SFC76748.1"/>
    </source>
</evidence>
<dbReference type="Gene3D" id="3.10.180.10">
    <property type="entry name" value="2,3-Dihydroxybiphenyl 1,2-Dioxygenase, domain 1"/>
    <property type="match status" value="2"/>
</dbReference>
<protein>
    <recommendedName>
        <fullName evidence="1">Glyoxalase-like domain-containing protein</fullName>
    </recommendedName>
</protein>
<dbReference type="Proteomes" id="UP000198832">
    <property type="component" value="Unassembled WGS sequence"/>
</dbReference>
<organism evidence="2 3">
    <name type="scientific">Nocardioides terrae</name>
    <dbReference type="NCBI Taxonomy" id="574651"/>
    <lineage>
        <taxon>Bacteria</taxon>
        <taxon>Bacillati</taxon>
        <taxon>Actinomycetota</taxon>
        <taxon>Actinomycetes</taxon>
        <taxon>Propionibacteriales</taxon>
        <taxon>Nocardioidaceae</taxon>
        <taxon>Nocardioides</taxon>
    </lineage>
</organism>
<dbReference type="PANTHER" id="PTHR35908">
    <property type="entry name" value="HYPOTHETICAL FUSION PROTEIN"/>
    <property type="match status" value="1"/>
</dbReference>
<evidence type="ECO:0000259" key="1">
    <source>
        <dbReference type="Pfam" id="PF18029"/>
    </source>
</evidence>
<dbReference type="SUPFAM" id="SSF54593">
    <property type="entry name" value="Glyoxalase/Bleomycin resistance protein/Dihydroxybiphenyl dioxygenase"/>
    <property type="match status" value="2"/>
</dbReference>
<dbReference type="STRING" id="574651.SAMN04487968_11124"/>
<proteinExistence type="predicted"/>
<accession>A0A1I1M0L4</accession>
<sequence>MSWLHAVVDVPAEQHRTAGEFWAAALGWPLGEPWPGHPELASFEPPEGGPYLHLQQVQGPPRVHIDLESPHPEQTIGAARDLGADLVAEHDRWTTVRSPGGLPFCVVRADTHETPPPTTWPDGHRSRMVQVCIDSPVEAHDREVAFWRDLLGERWHETGGEEFAGKWHDGAGSPLQLLFQRLEEPSGPVRAHFDLGADDVPAEVARLLDLGATDVGPGDGWHVLRDPAGQLLCVTANSPESTERRRLS</sequence>
<dbReference type="OrthoDB" id="3286168at2"/>
<dbReference type="CDD" id="cd06587">
    <property type="entry name" value="VOC"/>
    <property type="match status" value="1"/>
</dbReference>
<dbReference type="AlphaFoldDB" id="A0A1I1M0L4"/>
<evidence type="ECO:0000313" key="3">
    <source>
        <dbReference type="Proteomes" id="UP000198832"/>
    </source>
</evidence>
<dbReference type="InterPro" id="IPR029068">
    <property type="entry name" value="Glyas_Bleomycin-R_OHBP_Dase"/>
</dbReference>
<reference evidence="2 3" key="1">
    <citation type="submission" date="2016-10" db="EMBL/GenBank/DDBJ databases">
        <authorList>
            <person name="de Groot N.N."/>
        </authorList>
    </citation>
    <scope>NUCLEOTIDE SEQUENCE [LARGE SCALE GENOMIC DNA]</scope>
    <source>
        <strain evidence="2 3">CGMCC 1.7056</strain>
    </source>
</reference>
<dbReference type="Pfam" id="PF18029">
    <property type="entry name" value="Glyoxalase_6"/>
    <property type="match status" value="2"/>
</dbReference>
<gene>
    <name evidence="2" type="ORF">SAMN04487968_11124</name>
</gene>
<name>A0A1I1M0L4_9ACTN</name>